<evidence type="ECO:0000313" key="2">
    <source>
        <dbReference type="Proteomes" id="UP000434957"/>
    </source>
</evidence>
<dbReference type="SUPFAM" id="SSF48403">
    <property type="entry name" value="Ankyrin repeat"/>
    <property type="match status" value="1"/>
</dbReference>
<dbReference type="PANTHER" id="PTHR46586">
    <property type="entry name" value="ANKYRIN REPEAT-CONTAINING PROTEIN"/>
    <property type="match status" value="1"/>
</dbReference>
<comment type="caution">
    <text evidence="1">The sequence shown here is derived from an EMBL/GenBank/DDBJ whole genome shotgun (WGS) entry which is preliminary data.</text>
</comment>
<sequence>MGPLELRVVAFVLQHQPYIAAPKELGSVITSFLGPSSNLSLSDACKLDSLPLLDWIWASSCASVAQSGIGWSLTHFLRSDMHYYRWQFSKALTVVAGRGDLGMLRWLFEHFGDCVVPVEAVEAAAANGHLAVLKYLREVGAGRESDQDRVNVDNETETDAAEWNGPGNWVCWGGRSMLKAVENGHADVARWLYSNCPYALTDNELELVICGALKRGDIEFAQWLVPPTRSLFDYASDCPHPDVIEMMLEKGNLQRDQNATVVAIRDLATHGQLDLMKRIAQIYTTPPTNDGVWLDYWRRAMAEAIKREDLVMLQWLVTHPSGRELRKRRREDVEALGLLGVAATNGGVEIMQFLHEEAIADDYDDAVIKAVRSGHLNAVKWLLPHVRRLPSDNLMDKAAKYGHLAILEYFQLLSEDTKFGVKGCSVRAMDFSAAHGHLEVVKWLHTNRVEGCTTFAMDNAAANGYLNMVQWLHFNRSEGCTTQAMDLAAQGGHLHILQWLHANRSEGCTFKAIESVISNGHLQAACWLRVQHPQHFPAMVGKSISTENTLEILLFLHVHYPHVFTIWFCARIQRPLLSTDRTGSDGFVVQWLETQYPDHEGT</sequence>
<gene>
    <name evidence="1" type="ORF">PR003_g25188</name>
</gene>
<dbReference type="AlphaFoldDB" id="A0A6A4CR16"/>
<dbReference type="EMBL" id="QXFT01002971">
    <property type="protein sequence ID" value="KAE9290840.1"/>
    <property type="molecule type" value="Genomic_DNA"/>
</dbReference>
<evidence type="ECO:0008006" key="3">
    <source>
        <dbReference type="Google" id="ProtNLM"/>
    </source>
</evidence>
<dbReference type="SUPFAM" id="SSF140860">
    <property type="entry name" value="Pseudo ankyrin repeat-like"/>
    <property type="match status" value="1"/>
</dbReference>
<organism evidence="1 2">
    <name type="scientific">Phytophthora rubi</name>
    <dbReference type="NCBI Taxonomy" id="129364"/>
    <lineage>
        <taxon>Eukaryota</taxon>
        <taxon>Sar</taxon>
        <taxon>Stramenopiles</taxon>
        <taxon>Oomycota</taxon>
        <taxon>Peronosporomycetes</taxon>
        <taxon>Peronosporales</taxon>
        <taxon>Peronosporaceae</taxon>
        <taxon>Phytophthora</taxon>
    </lineage>
</organism>
<accession>A0A6A4CR16</accession>
<dbReference type="InterPro" id="IPR002110">
    <property type="entry name" value="Ankyrin_rpt"/>
</dbReference>
<dbReference type="Pfam" id="PF13637">
    <property type="entry name" value="Ank_4"/>
    <property type="match status" value="1"/>
</dbReference>
<dbReference type="Gene3D" id="1.25.40.20">
    <property type="entry name" value="Ankyrin repeat-containing domain"/>
    <property type="match status" value="2"/>
</dbReference>
<keyword evidence="2" id="KW-1185">Reference proteome</keyword>
<dbReference type="Proteomes" id="UP000434957">
    <property type="component" value="Unassembled WGS sequence"/>
</dbReference>
<dbReference type="InterPro" id="IPR052050">
    <property type="entry name" value="SecEffector_AnkRepeat"/>
</dbReference>
<dbReference type="PANTHER" id="PTHR46586:SF3">
    <property type="entry name" value="ANKYRIN REPEAT-CONTAINING PROTEIN"/>
    <property type="match status" value="1"/>
</dbReference>
<reference evidence="1 2" key="1">
    <citation type="submission" date="2018-08" db="EMBL/GenBank/DDBJ databases">
        <title>Genomic investigation of the strawberry pathogen Phytophthora fragariae indicates pathogenicity is determined by transcriptional variation in three key races.</title>
        <authorList>
            <person name="Adams T.M."/>
            <person name="Armitage A.D."/>
            <person name="Sobczyk M.K."/>
            <person name="Bates H.J."/>
            <person name="Dunwell J.M."/>
            <person name="Nellist C.F."/>
            <person name="Harrison R.J."/>
        </authorList>
    </citation>
    <scope>NUCLEOTIDE SEQUENCE [LARGE SCALE GENOMIC DNA]</scope>
    <source>
        <strain evidence="1 2">SCRP333</strain>
    </source>
</reference>
<evidence type="ECO:0000313" key="1">
    <source>
        <dbReference type="EMBL" id="KAE9290840.1"/>
    </source>
</evidence>
<name>A0A6A4CR16_9STRA</name>
<protein>
    <recommendedName>
        <fullName evidence="3">Ankyrin repeat-containing domain</fullName>
    </recommendedName>
</protein>
<dbReference type="InterPro" id="IPR036770">
    <property type="entry name" value="Ankyrin_rpt-contain_sf"/>
</dbReference>
<proteinExistence type="predicted"/>